<dbReference type="InterPro" id="IPR050109">
    <property type="entry name" value="HTH-type_TetR-like_transc_reg"/>
</dbReference>
<dbReference type="Proteomes" id="UP000192591">
    <property type="component" value="Unassembled WGS sequence"/>
</dbReference>
<comment type="caution">
    <text evidence="7">The sequence shown here is derived from an EMBL/GenBank/DDBJ whole genome shotgun (WGS) entry which is preliminary data.</text>
</comment>
<dbReference type="InterPro" id="IPR001647">
    <property type="entry name" value="HTH_TetR"/>
</dbReference>
<keyword evidence="2" id="KW-0805">Transcription regulation</keyword>
<feature type="DNA-binding region" description="H-T-H motif" evidence="5">
    <location>
        <begin position="31"/>
        <end position="50"/>
    </location>
</feature>
<sequence length="216" mass="23897">MPKVVNHEQRRQQIAEALWRVVERAGIEGATVRAVADEAGWSMGALRYYFDSHQRLLRFAVDVLVERVLARLQRHIDSGVTGLVLAQRLLEELLPLDADRGVEVTVWLAALERSRTEPDLARLRRESWDGTRALCRLATAAAQELPRLADPHTPLRPSSREDTAAHLHVFVDGLTLHASRYPEQNPPEAVRAALAHYLATAVAPRGQAGDSGSSTA</sequence>
<dbReference type="InterPro" id="IPR009057">
    <property type="entry name" value="Homeodomain-like_sf"/>
</dbReference>
<evidence type="ECO:0000256" key="5">
    <source>
        <dbReference type="PROSITE-ProRule" id="PRU00335"/>
    </source>
</evidence>
<evidence type="ECO:0000313" key="7">
    <source>
        <dbReference type="EMBL" id="OQO94791.1"/>
    </source>
</evidence>
<dbReference type="InterPro" id="IPR036271">
    <property type="entry name" value="Tet_transcr_reg_TetR-rel_C_sf"/>
</dbReference>
<dbReference type="GO" id="GO:0003700">
    <property type="term" value="F:DNA-binding transcription factor activity"/>
    <property type="evidence" value="ECO:0007669"/>
    <property type="project" value="TreeGrafter"/>
</dbReference>
<dbReference type="PANTHER" id="PTHR30055">
    <property type="entry name" value="HTH-TYPE TRANSCRIPTIONAL REGULATOR RUTR"/>
    <property type="match status" value="1"/>
</dbReference>
<proteinExistence type="predicted"/>
<keyword evidence="3 5" id="KW-0238">DNA-binding</keyword>
<keyword evidence="8" id="KW-1185">Reference proteome</keyword>
<dbReference type="SUPFAM" id="SSF48498">
    <property type="entry name" value="Tetracyclin repressor-like, C-terminal domain"/>
    <property type="match status" value="1"/>
</dbReference>
<dbReference type="InterPro" id="IPR039538">
    <property type="entry name" value="BetI_C"/>
</dbReference>
<dbReference type="Pfam" id="PF13977">
    <property type="entry name" value="TetR_C_6"/>
    <property type="match status" value="1"/>
</dbReference>
<dbReference type="RefSeq" id="WP_081190221.1">
    <property type="nucleotide sequence ID" value="NZ_MWIH01000002.1"/>
</dbReference>
<keyword evidence="4" id="KW-0804">Transcription</keyword>
<name>A0A1V9ACI0_SACPI</name>
<dbReference type="PANTHER" id="PTHR30055:SF226">
    <property type="entry name" value="HTH-TYPE TRANSCRIPTIONAL REGULATOR PKSA"/>
    <property type="match status" value="1"/>
</dbReference>
<evidence type="ECO:0000313" key="8">
    <source>
        <dbReference type="Proteomes" id="UP000192591"/>
    </source>
</evidence>
<feature type="domain" description="HTH tetR-type" evidence="6">
    <location>
        <begin position="8"/>
        <end position="68"/>
    </location>
</feature>
<keyword evidence="1" id="KW-0678">Repressor</keyword>
<dbReference type="AlphaFoldDB" id="A0A1V9ACI0"/>
<reference evidence="7 8" key="1">
    <citation type="submission" date="2017-02" db="EMBL/GenBank/DDBJ databases">
        <title>Draft genome of Saccharomonospora sp. 154.</title>
        <authorList>
            <person name="Alonso-Carmona G.S."/>
            <person name="De La Haba R."/>
            <person name="Vera-Gargallo B."/>
            <person name="Sandoval-Trujillo A.H."/>
            <person name="Ramirez-Duran N."/>
            <person name="Ventosa A."/>
        </authorList>
    </citation>
    <scope>NUCLEOTIDE SEQUENCE [LARGE SCALE GENOMIC DNA]</scope>
    <source>
        <strain evidence="7 8">LRS4.154</strain>
    </source>
</reference>
<dbReference type="Gene3D" id="1.10.357.10">
    <property type="entry name" value="Tetracycline Repressor, domain 2"/>
    <property type="match status" value="1"/>
</dbReference>
<evidence type="ECO:0000256" key="1">
    <source>
        <dbReference type="ARBA" id="ARBA00022491"/>
    </source>
</evidence>
<dbReference type="GO" id="GO:0000976">
    <property type="term" value="F:transcription cis-regulatory region binding"/>
    <property type="evidence" value="ECO:0007669"/>
    <property type="project" value="TreeGrafter"/>
</dbReference>
<accession>A0A1V9ACI0</accession>
<dbReference type="Pfam" id="PF00440">
    <property type="entry name" value="TetR_N"/>
    <property type="match status" value="1"/>
</dbReference>
<protein>
    <recommendedName>
        <fullName evidence="6">HTH tetR-type domain-containing protein</fullName>
    </recommendedName>
</protein>
<organism evidence="7 8">
    <name type="scientific">Saccharomonospora piscinae</name>
    <dbReference type="NCBI Taxonomy" id="687388"/>
    <lineage>
        <taxon>Bacteria</taxon>
        <taxon>Bacillati</taxon>
        <taxon>Actinomycetota</taxon>
        <taxon>Actinomycetes</taxon>
        <taxon>Pseudonocardiales</taxon>
        <taxon>Pseudonocardiaceae</taxon>
        <taxon>Saccharomonospora</taxon>
    </lineage>
</organism>
<evidence type="ECO:0000256" key="4">
    <source>
        <dbReference type="ARBA" id="ARBA00023163"/>
    </source>
</evidence>
<evidence type="ECO:0000256" key="2">
    <source>
        <dbReference type="ARBA" id="ARBA00023015"/>
    </source>
</evidence>
<evidence type="ECO:0000256" key="3">
    <source>
        <dbReference type="ARBA" id="ARBA00023125"/>
    </source>
</evidence>
<dbReference type="EMBL" id="MWIH01000002">
    <property type="protein sequence ID" value="OQO94791.1"/>
    <property type="molecule type" value="Genomic_DNA"/>
</dbReference>
<gene>
    <name evidence="7" type="ORF">B1813_01500</name>
</gene>
<dbReference type="PROSITE" id="PS50977">
    <property type="entry name" value="HTH_TETR_2"/>
    <property type="match status" value="1"/>
</dbReference>
<evidence type="ECO:0000259" key="6">
    <source>
        <dbReference type="PROSITE" id="PS50977"/>
    </source>
</evidence>
<dbReference type="SUPFAM" id="SSF46689">
    <property type="entry name" value="Homeodomain-like"/>
    <property type="match status" value="1"/>
</dbReference>